<dbReference type="InterPro" id="IPR024715">
    <property type="entry name" value="Factor_5/8-like"/>
</dbReference>
<evidence type="ECO:0000256" key="8">
    <source>
        <dbReference type="SAM" id="MobiDB-lite"/>
    </source>
</evidence>
<dbReference type="InterPro" id="IPR011706">
    <property type="entry name" value="Cu-oxidase_C"/>
</dbReference>
<dbReference type="GO" id="GO:0038023">
    <property type="term" value="F:signaling receptor activity"/>
    <property type="evidence" value="ECO:0007669"/>
    <property type="project" value="TreeGrafter"/>
</dbReference>
<evidence type="ECO:0000256" key="1">
    <source>
        <dbReference type="ARBA" id="ARBA00010609"/>
    </source>
</evidence>
<evidence type="ECO:0000259" key="9">
    <source>
        <dbReference type="Pfam" id="PF07731"/>
    </source>
</evidence>
<evidence type="ECO:0000256" key="7">
    <source>
        <dbReference type="PIRSR" id="PIRSR000354-1"/>
    </source>
</evidence>
<dbReference type="GO" id="GO:0005507">
    <property type="term" value="F:copper ion binding"/>
    <property type="evidence" value="ECO:0007669"/>
    <property type="project" value="InterPro"/>
</dbReference>
<keyword evidence="12" id="KW-1185">Reference proteome</keyword>
<feature type="region of interest" description="Disordered" evidence="8">
    <location>
        <begin position="575"/>
        <end position="616"/>
    </location>
</feature>
<keyword evidence="2" id="KW-0479">Metal-binding</keyword>
<reference evidence="11" key="1">
    <citation type="submission" date="2025-08" db="UniProtKB">
        <authorList>
            <consortium name="Ensembl"/>
        </authorList>
    </citation>
    <scope>IDENTIFICATION</scope>
</reference>
<dbReference type="Gene3D" id="2.60.40.420">
    <property type="entry name" value="Cupredoxins - blue copper proteins"/>
    <property type="match status" value="6"/>
</dbReference>
<keyword evidence="3" id="KW-0732">Signal</keyword>
<evidence type="ECO:0000256" key="6">
    <source>
        <dbReference type="ARBA" id="ARBA00023180"/>
    </source>
</evidence>
<reference evidence="11" key="2">
    <citation type="submission" date="2025-09" db="UniProtKB">
        <authorList>
            <consortium name="Ensembl"/>
        </authorList>
    </citation>
    <scope>IDENTIFICATION</scope>
</reference>
<dbReference type="PANTHER" id="PTHR46806:SF10">
    <property type="entry name" value="COAGULATION FACTOR V"/>
    <property type="match status" value="1"/>
</dbReference>
<dbReference type="InterPro" id="IPR050633">
    <property type="entry name" value="Neuropilin_MCO_CoagFactor"/>
</dbReference>
<dbReference type="Ensembl" id="ENSONIT00000071195.1">
    <property type="protein sequence ID" value="ENSONIP00000055119.1"/>
    <property type="gene ID" value="ENSONIG00000016333.2"/>
</dbReference>
<evidence type="ECO:0000313" key="12">
    <source>
        <dbReference type="Proteomes" id="UP000005207"/>
    </source>
</evidence>
<dbReference type="Pfam" id="PF07732">
    <property type="entry name" value="Cu-oxidase_3"/>
    <property type="match status" value="2"/>
</dbReference>
<evidence type="ECO:0000256" key="3">
    <source>
        <dbReference type="ARBA" id="ARBA00022729"/>
    </source>
</evidence>
<dbReference type="GO" id="GO:0005886">
    <property type="term" value="C:plasma membrane"/>
    <property type="evidence" value="ECO:0007669"/>
    <property type="project" value="TreeGrafter"/>
</dbReference>
<organism evidence="11 12">
    <name type="scientific">Oreochromis niloticus</name>
    <name type="common">Nile tilapia</name>
    <name type="synonym">Tilapia nilotica</name>
    <dbReference type="NCBI Taxonomy" id="8128"/>
    <lineage>
        <taxon>Eukaryota</taxon>
        <taxon>Metazoa</taxon>
        <taxon>Chordata</taxon>
        <taxon>Craniata</taxon>
        <taxon>Vertebrata</taxon>
        <taxon>Euteleostomi</taxon>
        <taxon>Actinopterygii</taxon>
        <taxon>Neopterygii</taxon>
        <taxon>Teleostei</taxon>
        <taxon>Neoteleostei</taxon>
        <taxon>Acanthomorphata</taxon>
        <taxon>Ovalentaria</taxon>
        <taxon>Cichlomorphae</taxon>
        <taxon>Cichliformes</taxon>
        <taxon>Cichlidae</taxon>
        <taxon>African cichlids</taxon>
        <taxon>Pseudocrenilabrinae</taxon>
        <taxon>Oreochromini</taxon>
        <taxon>Oreochromis</taxon>
    </lineage>
</organism>
<protein>
    <submittedName>
        <fullName evidence="11">Coagulation factor V</fullName>
    </submittedName>
</protein>
<dbReference type="InterPro" id="IPR008972">
    <property type="entry name" value="Cupredoxin"/>
</dbReference>
<feature type="domain" description="Plastocyanin-like" evidence="10">
    <location>
        <begin position="39"/>
        <end position="147"/>
    </location>
</feature>
<dbReference type="InterPro" id="IPR033138">
    <property type="entry name" value="Cu_oxidase_CS"/>
</dbReference>
<evidence type="ECO:0000256" key="5">
    <source>
        <dbReference type="ARBA" id="ARBA00023157"/>
    </source>
</evidence>
<feature type="disulfide bond" evidence="7">
    <location>
        <begin position="209"/>
        <end position="292"/>
    </location>
</feature>
<sequence>MFCVFPPCLRSGPTYKKVVFREYEKGFRQAKTHPSWLGLLGPTLRAEEGETIVVTFRNMATSPYSISPHGVAYGKQSEGESYYFDNTSQKEKEDDKVLPNSEHVYYWEVTSDVAPQKNDPTCLTYTYISHQNVVKDYNSGLIGTLLICKQGSLDESGQQAGIHHEYVFLFGVFDENKSKYEPSGYTSDSHVKYTINGYTNGSLPDVSMCAYAPVRLHLVGMSSEPEVFSVHMNGQVLEQAGHKVSSVGLITGSSVTASMVAVHTGRWLLSSHTVKHIEGKSSMHAFVDVINCEGFEKPHRWVTIAQKRQSREWKYYIAAEEIVWDYAPTKQDHIDEDFKRQYLSQSPTRIGGKYKKAVYTQYKDETFTERSEHLQRKNELGILGPVIRAQIRDIITIVFKNMASRPYSIYPHGLTIEKSQEGVNYPKGGNHSHGVQPGETHTYVWKVVEEDEPLEGDSRCLTRLYHSAVNTPRDIASGLIGPMLICKSQSLNVRNVQLKADKEQHAMFAVFDENKSWYLEDNIRQYCERSKVNREDPEFYKSNIKHTVNGYIFKNDPPLGFCSGEVATWHGHGMKTRKRKEYKPQARSGLPFSPRGFNPGMTPRGSRPHSPKPVSTEDHVIDMPVVIGVPRPDFSDYELYIPGGEPDHLRLEEQDFKADEYEYVMYKDPYSDVDDIKNLDLDETTKYYLKMSGPNVKTYFIAAEEVEWDYEIKNMSAKTLSCYLNRRQEKHELLSQETKFTKVVFRGYLDSSFTTPDIRGEIDEHLGILGPVIKAEVGQSIMVVFRNNANRPYSIHPNGVSYTKRTEVGHTVGPKPEESDCRTWAYYSGVNPERDIHSGLIGPLLVCREGTLDTKLTDRREFTLLFMTFDESRSWYYEKNSEIMQRKRRRRIMDHNFKENLKFHSINGIIHSLKGLRMYTNQLVTWHLINLGSPNDIHSVHFHGQTFIHKKTTSYRQAVYPLLPGGFATLEMYPSKPGLWQLETEVGLSQQKGMQTLFLVLDNGANIKLSLCCIYNMIFYLL</sequence>
<keyword evidence="4" id="KW-0677">Repeat</keyword>
<name>A0A669D849_ORENI</name>
<dbReference type="InterPro" id="IPR011707">
    <property type="entry name" value="Cu-oxidase-like_N"/>
</dbReference>
<dbReference type="PROSITE" id="PS00079">
    <property type="entry name" value="MULTICOPPER_OXIDASE1"/>
    <property type="match status" value="1"/>
</dbReference>
<proteinExistence type="inferred from homology"/>
<keyword evidence="5 7" id="KW-1015">Disulfide bond</keyword>
<comment type="similarity">
    <text evidence="1">Belongs to the multicopper oxidase family.</text>
</comment>
<dbReference type="GeneTree" id="ENSGT00940000158556"/>
<evidence type="ECO:0000256" key="4">
    <source>
        <dbReference type="ARBA" id="ARBA00022737"/>
    </source>
</evidence>
<feature type="disulfide bond" evidence="7">
    <location>
        <begin position="460"/>
        <end position="486"/>
    </location>
</feature>
<keyword evidence="6" id="KW-0325">Glycoprotein</keyword>
<dbReference type="SUPFAM" id="SSF49503">
    <property type="entry name" value="Cupredoxins"/>
    <property type="match status" value="6"/>
</dbReference>
<gene>
    <name evidence="11" type="primary">f5</name>
</gene>
<dbReference type="AlphaFoldDB" id="A0A669D849"/>
<feature type="domain" description="Plastocyanin-like" evidence="10">
    <location>
        <begin position="382"/>
        <end position="488"/>
    </location>
</feature>
<feature type="disulfide bond" evidence="7">
    <location>
        <begin position="122"/>
        <end position="148"/>
    </location>
</feature>
<evidence type="ECO:0000313" key="11">
    <source>
        <dbReference type="Ensembl" id="ENSONIP00000055119.1"/>
    </source>
</evidence>
<dbReference type="FunFam" id="2.60.40.420:FF:000028">
    <property type="entry name" value="Ceruloplasmin"/>
    <property type="match status" value="2"/>
</dbReference>
<dbReference type="Pfam" id="PF07731">
    <property type="entry name" value="Cu-oxidase_2"/>
    <property type="match status" value="1"/>
</dbReference>
<dbReference type="PANTHER" id="PTHR46806">
    <property type="entry name" value="F5/8 TYPE C DOMAIN-CONTAINING PROTEIN"/>
    <property type="match status" value="1"/>
</dbReference>
<feature type="domain" description="Plastocyanin-like" evidence="9">
    <location>
        <begin position="912"/>
        <end position="1001"/>
    </location>
</feature>
<evidence type="ECO:0000259" key="10">
    <source>
        <dbReference type="Pfam" id="PF07732"/>
    </source>
</evidence>
<dbReference type="Proteomes" id="UP000005207">
    <property type="component" value="Unplaced"/>
</dbReference>
<dbReference type="PIRSF" id="PIRSF000354">
    <property type="entry name" value="Factors_V_VIII"/>
    <property type="match status" value="1"/>
</dbReference>
<accession>A0A669D849</accession>
<dbReference type="GO" id="GO:0016491">
    <property type="term" value="F:oxidoreductase activity"/>
    <property type="evidence" value="ECO:0007669"/>
    <property type="project" value="InterPro"/>
</dbReference>
<evidence type="ECO:0000256" key="2">
    <source>
        <dbReference type="ARBA" id="ARBA00022723"/>
    </source>
</evidence>